<feature type="region of interest" description="Disordered" evidence="1">
    <location>
        <begin position="246"/>
        <end position="275"/>
    </location>
</feature>
<evidence type="ECO:0000313" key="3">
    <source>
        <dbReference type="WBParaSite" id="PDA_v2.g20328.t1"/>
    </source>
</evidence>
<feature type="compositionally biased region" description="Polar residues" evidence="1">
    <location>
        <begin position="159"/>
        <end position="176"/>
    </location>
</feature>
<name>A0A914PZK9_9BILA</name>
<evidence type="ECO:0000313" key="2">
    <source>
        <dbReference type="Proteomes" id="UP000887578"/>
    </source>
</evidence>
<protein>
    <submittedName>
        <fullName evidence="3">Uncharacterized protein</fullName>
    </submittedName>
</protein>
<feature type="region of interest" description="Disordered" evidence="1">
    <location>
        <begin position="1"/>
        <end position="31"/>
    </location>
</feature>
<feature type="compositionally biased region" description="Polar residues" evidence="1">
    <location>
        <begin position="125"/>
        <end position="134"/>
    </location>
</feature>
<feature type="compositionally biased region" description="Acidic residues" evidence="1">
    <location>
        <begin position="263"/>
        <end position="275"/>
    </location>
</feature>
<evidence type="ECO:0000256" key="1">
    <source>
        <dbReference type="SAM" id="MobiDB-lite"/>
    </source>
</evidence>
<organism evidence="2 3">
    <name type="scientific">Panagrolaimus davidi</name>
    <dbReference type="NCBI Taxonomy" id="227884"/>
    <lineage>
        <taxon>Eukaryota</taxon>
        <taxon>Metazoa</taxon>
        <taxon>Ecdysozoa</taxon>
        <taxon>Nematoda</taxon>
        <taxon>Chromadorea</taxon>
        <taxon>Rhabditida</taxon>
        <taxon>Tylenchina</taxon>
        <taxon>Panagrolaimomorpha</taxon>
        <taxon>Panagrolaimoidea</taxon>
        <taxon>Panagrolaimidae</taxon>
        <taxon>Panagrolaimus</taxon>
    </lineage>
</organism>
<keyword evidence="2" id="KW-1185">Reference proteome</keyword>
<proteinExistence type="predicted"/>
<feature type="compositionally biased region" description="Basic and acidic residues" evidence="1">
    <location>
        <begin position="95"/>
        <end position="118"/>
    </location>
</feature>
<dbReference type="WBParaSite" id="PDA_v2.g20328.t1">
    <property type="protein sequence ID" value="PDA_v2.g20328.t1"/>
    <property type="gene ID" value="PDA_v2.g20328"/>
</dbReference>
<feature type="region of interest" description="Disordered" evidence="1">
    <location>
        <begin position="85"/>
        <end position="195"/>
    </location>
</feature>
<feature type="compositionally biased region" description="Polar residues" evidence="1">
    <location>
        <begin position="85"/>
        <end position="94"/>
    </location>
</feature>
<feature type="compositionally biased region" description="Polar residues" evidence="1">
    <location>
        <begin position="16"/>
        <end position="31"/>
    </location>
</feature>
<feature type="compositionally biased region" description="Basic and acidic residues" evidence="1">
    <location>
        <begin position="253"/>
        <end position="262"/>
    </location>
</feature>
<reference evidence="3" key="1">
    <citation type="submission" date="2022-11" db="UniProtKB">
        <authorList>
            <consortium name="WormBaseParasite"/>
        </authorList>
    </citation>
    <scope>IDENTIFICATION</scope>
</reference>
<dbReference type="AlphaFoldDB" id="A0A914PZK9"/>
<feature type="compositionally biased region" description="Basic and acidic residues" evidence="1">
    <location>
        <begin position="177"/>
        <end position="191"/>
    </location>
</feature>
<sequence>MTTKNDSLFRKGKQKLSYNNGSHSGQKFSNINLKQSLIPVKSNSKTHNENFNDSVRSILSVAGKPRSSSPATCLLTGLERTAYSFSPTSNLSANDSRDSADEDEWLKSDSTQRSDDKMPAASKNEILSTNPAKNSSHRQKQHKAGRENCSGNENREPQQSKSSKVFKTWNIDQTKNGSDEVVKPGVSKDDVPSPATAIRRKELQYAKMDLEIAEIRNRASMKNLNTRVIDVYGKTVTETKIIVKEKKPKRSAKKEAKTRFDEEIPDSCTEDDSNN</sequence>
<dbReference type="Proteomes" id="UP000887578">
    <property type="component" value="Unplaced"/>
</dbReference>
<accession>A0A914PZK9</accession>